<dbReference type="InterPro" id="IPR016140">
    <property type="entry name" value="Bifunc_inhib/LTP/seed_store"/>
</dbReference>
<dbReference type="InterPro" id="IPR027923">
    <property type="entry name" value="Hydrophob_seed_dom"/>
</dbReference>
<keyword evidence="2" id="KW-0732">Signal</keyword>
<evidence type="ECO:0000313" key="7">
    <source>
        <dbReference type="Proteomes" id="UP000323000"/>
    </source>
</evidence>
<dbReference type="InterPro" id="IPR036312">
    <property type="entry name" value="Bifun_inhib/LTP/seed_sf"/>
</dbReference>
<feature type="transmembrane region" description="Helical" evidence="4">
    <location>
        <begin position="83"/>
        <end position="101"/>
    </location>
</feature>
<sequence>MRRVMRRDDWSPWQLPQHWNSGSKLRREGVVRDSLAMTSSYAFWKFVAREQLAMDGCLGKLKSWQRESYLVYFLRRKKTDNHLASINILFFALVSACGYCPSPNPNPKPKPKPRPTPTPSSGSCPRDALKLGVCADVLGSLLNVTIGSPPVTPCCSVIQGLLDLEAAVCLCTAIKANILGINLNIPISLSLLLNVCGKKVPRDFRAWLATGESKNGLSSFVRSRSLYDNDVVAVVMAVEEMQWTVWWSLKAADTAVCVGEVAHGLGAIVVVWLCDKEENKVEGDLVSITLAGRRAKNGKKERGSSVSMAPLLSLRIDCSAGPLSYEDEAEKRVDASEANVRTNGGSFSIDLLADSVMVVSLGLLETVLGATLPLNDQTTRVNLPSLLEHHFSLICGKQLK</sequence>
<dbReference type="AlphaFoldDB" id="A0A5C7H295"/>
<dbReference type="EMBL" id="VAHF01000011">
    <property type="protein sequence ID" value="TXG51124.1"/>
    <property type="molecule type" value="Genomic_DNA"/>
</dbReference>
<keyword evidence="4" id="KW-0472">Membrane</keyword>
<evidence type="ECO:0000313" key="6">
    <source>
        <dbReference type="EMBL" id="TXG51124.1"/>
    </source>
</evidence>
<dbReference type="CDD" id="cd01958">
    <property type="entry name" value="HPS_like"/>
    <property type="match status" value="1"/>
</dbReference>
<dbReference type="OrthoDB" id="10405815at2759"/>
<evidence type="ECO:0000256" key="4">
    <source>
        <dbReference type="SAM" id="Phobius"/>
    </source>
</evidence>
<organism evidence="6 7">
    <name type="scientific">Acer yangbiense</name>
    <dbReference type="NCBI Taxonomy" id="1000413"/>
    <lineage>
        <taxon>Eukaryota</taxon>
        <taxon>Viridiplantae</taxon>
        <taxon>Streptophyta</taxon>
        <taxon>Embryophyta</taxon>
        <taxon>Tracheophyta</taxon>
        <taxon>Spermatophyta</taxon>
        <taxon>Magnoliopsida</taxon>
        <taxon>eudicotyledons</taxon>
        <taxon>Gunneridae</taxon>
        <taxon>Pentapetalae</taxon>
        <taxon>rosids</taxon>
        <taxon>malvids</taxon>
        <taxon>Sapindales</taxon>
        <taxon>Sapindaceae</taxon>
        <taxon>Hippocastanoideae</taxon>
        <taxon>Acereae</taxon>
        <taxon>Acer</taxon>
    </lineage>
</organism>
<dbReference type="Pfam" id="PF14547">
    <property type="entry name" value="Hydrophob_seed"/>
    <property type="match status" value="1"/>
</dbReference>
<evidence type="ECO:0000256" key="1">
    <source>
        <dbReference type="ARBA" id="ARBA00008965"/>
    </source>
</evidence>
<proteinExistence type="inferred from homology"/>
<feature type="compositionally biased region" description="Pro residues" evidence="3">
    <location>
        <begin position="104"/>
        <end position="118"/>
    </location>
</feature>
<protein>
    <recommendedName>
        <fullName evidence="5">Bifunctional inhibitor/plant lipid transfer protein/seed storage helical domain-containing protein</fullName>
    </recommendedName>
</protein>
<evidence type="ECO:0000256" key="2">
    <source>
        <dbReference type="ARBA" id="ARBA00022729"/>
    </source>
</evidence>
<dbReference type="PANTHER" id="PTHR31731">
    <property type="match status" value="1"/>
</dbReference>
<accession>A0A5C7H295</accession>
<comment type="caution">
    <text evidence="6">The sequence shown here is derived from an EMBL/GenBank/DDBJ whole genome shotgun (WGS) entry which is preliminary data.</text>
</comment>
<dbReference type="InterPro" id="IPR051636">
    <property type="entry name" value="Plant_LTP/defense-related"/>
</dbReference>
<keyword evidence="4" id="KW-1133">Transmembrane helix</keyword>
<dbReference type="Gene3D" id="1.10.110.10">
    <property type="entry name" value="Plant lipid-transfer and hydrophobic proteins"/>
    <property type="match status" value="1"/>
</dbReference>
<keyword evidence="7" id="KW-1185">Reference proteome</keyword>
<evidence type="ECO:0000256" key="3">
    <source>
        <dbReference type="SAM" id="MobiDB-lite"/>
    </source>
</evidence>
<dbReference type="SUPFAM" id="SSF47699">
    <property type="entry name" value="Bifunctional inhibitor/lipid-transfer protein/seed storage 2S albumin"/>
    <property type="match status" value="1"/>
</dbReference>
<name>A0A5C7H295_9ROSI</name>
<dbReference type="FunFam" id="1.10.110.10:FF:000003">
    <property type="entry name" value="pEARLI1-like lipid transfer protein 1"/>
    <property type="match status" value="1"/>
</dbReference>
<comment type="similarity">
    <text evidence="1">Belongs to the plant LTP family. PEARLI1 subfamily.</text>
</comment>
<dbReference type="Proteomes" id="UP000323000">
    <property type="component" value="Chromosome 11"/>
</dbReference>
<keyword evidence="4" id="KW-0812">Transmembrane</keyword>
<feature type="domain" description="Bifunctional inhibitor/plant lipid transfer protein/seed storage helical" evidence="5">
    <location>
        <begin position="124"/>
        <end position="204"/>
    </location>
</feature>
<evidence type="ECO:0000259" key="5">
    <source>
        <dbReference type="SMART" id="SM00499"/>
    </source>
</evidence>
<gene>
    <name evidence="6" type="ORF">EZV62_023648</name>
</gene>
<reference evidence="7" key="1">
    <citation type="journal article" date="2019" name="Gigascience">
        <title>De novo genome assembly of the endangered Acer yangbiense, a plant species with extremely small populations endemic to Yunnan Province, China.</title>
        <authorList>
            <person name="Yang J."/>
            <person name="Wariss H.M."/>
            <person name="Tao L."/>
            <person name="Zhang R."/>
            <person name="Yun Q."/>
            <person name="Hollingsworth P."/>
            <person name="Dao Z."/>
            <person name="Luo G."/>
            <person name="Guo H."/>
            <person name="Ma Y."/>
            <person name="Sun W."/>
        </authorList>
    </citation>
    <scope>NUCLEOTIDE SEQUENCE [LARGE SCALE GENOMIC DNA]</scope>
    <source>
        <strain evidence="7">cv. Malutang</strain>
    </source>
</reference>
<dbReference type="SMART" id="SM00499">
    <property type="entry name" value="AAI"/>
    <property type="match status" value="1"/>
</dbReference>
<feature type="region of interest" description="Disordered" evidence="3">
    <location>
        <begin position="104"/>
        <end position="124"/>
    </location>
</feature>